<organism evidence="7">
    <name type="scientific">Tanacetum cinerariifolium</name>
    <name type="common">Dalmatian daisy</name>
    <name type="synonym">Chrysanthemum cinerariifolium</name>
    <dbReference type="NCBI Taxonomy" id="118510"/>
    <lineage>
        <taxon>Eukaryota</taxon>
        <taxon>Viridiplantae</taxon>
        <taxon>Streptophyta</taxon>
        <taxon>Embryophyta</taxon>
        <taxon>Tracheophyta</taxon>
        <taxon>Spermatophyta</taxon>
        <taxon>Magnoliopsida</taxon>
        <taxon>eudicotyledons</taxon>
        <taxon>Gunneridae</taxon>
        <taxon>Pentapetalae</taxon>
        <taxon>asterids</taxon>
        <taxon>campanulids</taxon>
        <taxon>Asterales</taxon>
        <taxon>Asteraceae</taxon>
        <taxon>Asteroideae</taxon>
        <taxon>Anthemideae</taxon>
        <taxon>Anthemidinae</taxon>
        <taxon>Tanacetum</taxon>
    </lineage>
</organism>
<feature type="non-terminal residue" evidence="7">
    <location>
        <position position="152"/>
    </location>
</feature>
<dbReference type="GO" id="GO:0015935">
    <property type="term" value="C:small ribosomal subunit"/>
    <property type="evidence" value="ECO:0007669"/>
    <property type="project" value="InterPro"/>
</dbReference>
<dbReference type="InterPro" id="IPR006032">
    <property type="entry name" value="Ribosomal_uS12"/>
</dbReference>
<evidence type="ECO:0000313" key="7">
    <source>
        <dbReference type="EMBL" id="GFA78551.1"/>
    </source>
</evidence>
<protein>
    <recommendedName>
        <fullName evidence="5">peptidylprolyl isomerase</fullName>
        <ecNumber evidence="5">5.2.1.8</ecNumber>
    </recommendedName>
</protein>
<feature type="domain" description="PPIase FKBP-type" evidence="6">
    <location>
        <begin position="33"/>
        <end position="129"/>
    </location>
</feature>
<accession>A0A699K7A3</accession>
<dbReference type="PROSITE" id="PS50059">
    <property type="entry name" value="FKBP_PPIASE"/>
    <property type="match status" value="1"/>
</dbReference>
<dbReference type="AlphaFoldDB" id="A0A699K7A3"/>
<dbReference type="InterPro" id="IPR005679">
    <property type="entry name" value="Ribosomal_uS12_bac"/>
</dbReference>
<dbReference type="InterPro" id="IPR046357">
    <property type="entry name" value="PPIase_dom_sf"/>
</dbReference>
<dbReference type="Gene3D" id="3.10.50.40">
    <property type="match status" value="1"/>
</dbReference>
<keyword evidence="5" id="KW-0697">Rotamase</keyword>
<comment type="similarity">
    <text evidence="2">Belongs to the universal ribosomal protein uS7 family.</text>
</comment>
<dbReference type="PRINTS" id="PR01034">
    <property type="entry name" value="RIBOSOMALS12"/>
</dbReference>
<dbReference type="SUPFAM" id="SSF54534">
    <property type="entry name" value="FKBP-like"/>
    <property type="match status" value="1"/>
</dbReference>
<evidence type="ECO:0000256" key="5">
    <source>
        <dbReference type="PROSITE-ProRule" id="PRU00277"/>
    </source>
</evidence>
<dbReference type="InterPro" id="IPR036823">
    <property type="entry name" value="Ribosomal_uS7_dom_sf"/>
</dbReference>
<evidence type="ECO:0000256" key="4">
    <source>
        <dbReference type="ARBA" id="ARBA00023274"/>
    </source>
</evidence>
<dbReference type="Pfam" id="PF00177">
    <property type="entry name" value="Ribosomal_S7"/>
    <property type="match status" value="1"/>
</dbReference>
<gene>
    <name evidence="7" type="ORF">Tci_650523</name>
</gene>
<proteinExistence type="inferred from homology"/>
<keyword evidence="5" id="KW-0413">Isomerase</keyword>
<dbReference type="InterPro" id="IPR012340">
    <property type="entry name" value="NA-bd_OB-fold"/>
</dbReference>
<dbReference type="Gene3D" id="1.10.455.10">
    <property type="entry name" value="Ribosomal protein S7 domain"/>
    <property type="match status" value="1"/>
</dbReference>
<dbReference type="EC" id="5.2.1.8" evidence="5"/>
<evidence type="ECO:0000259" key="6">
    <source>
        <dbReference type="PROSITE" id="PS50059"/>
    </source>
</evidence>
<evidence type="ECO:0000256" key="2">
    <source>
        <dbReference type="ARBA" id="ARBA00007151"/>
    </source>
</evidence>
<sequence length="152" mass="17099">MKKFSQIKGAHKTQSGLMYIIDNPGRGEEITEDTEITVHYKGFLVNGVEFDNSYSRAYIGGEGHNLQEHSVILIRGGRVKDLPGVRYHVIRDGKKSIAEVIVYTALKNLSKRTEKNELEAFEIALENVRPTVEVKSRRVGGSTYQVPVEVRP</sequence>
<dbReference type="InterPro" id="IPR023798">
    <property type="entry name" value="Ribosomal_uS7_dom"/>
</dbReference>
<evidence type="ECO:0000256" key="3">
    <source>
        <dbReference type="ARBA" id="ARBA00022980"/>
    </source>
</evidence>
<reference evidence="7" key="1">
    <citation type="journal article" date="2019" name="Sci. Rep.">
        <title>Draft genome of Tanacetum cinerariifolium, the natural source of mosquito coil.</title>
        <authorList>
            <person name="Yamashiro T."/>
            <person name="Shiraishi A."/>
            <person name="Satake H."/>
            <person name="Nakayama K."/>
        </authorList>
    </citation>
    <scope>NUCLEOTIDE SEQUENCE</scope>
</reference>
<dbReference type="PANTHER" id="PTHR11652">
    <property type="entry name" value="30S RIBOSOMAL PROTEIN S12 FAMILY MEMBER"/>
    <property type="match status" value="1"/>
</dbReference>
<dbReference type="SUPFAM" id="SSF50249">
    <property type="entry name" value="Nucleic acid-binding proteins"/>
    <property type="match status" value="1"/>
</dbReference>
<dbReference type="EMBL" id="BKCJ010487521">
    <property type="protein sequence ID" value="GFA78551.1"/>
    <property type="molecule type" value="Genomic_DNA"/>
</dbReference>
<keyword evidence="4" id="KW-0687">Ribonucleoprotein</keyword>
<dbReference type="SUPFAM" id="SSF47973">
    <property type="entry name" value="Ribosomal protein S7"/>
    <property type="match status" value="1"/>
</dbReference>
<comment type="caution">
    <text evidence="7">The sequence shown here is derived from an EMBL/GenBank/DDBJ whole genome shotgun (WGS) entry which is preliminary data.</text>
</comment>
<keyword evidence="3 7" id="KW-0689">Ribosomal protein</keyword>
<comment type="catalytic activity">
    <reaction evidence="5">
        <text>[protein]-peptidylproline (omega=180) = [protein]-peptidylproline (omega=0)</text>
        <dbReference type="Rhea" id="RHEA:16237"/>
        <dbReference type="Rhea" id="RHEA-COMP:10747"/>
        <dbReference type="Rhea" id="RHEA-COMP:10748"/>
        <dbReference type="ChEBI" id="CHEBI:83833"/>
        <dbReference type="ChEBI" id="CHEBI:83834"/>
        <dbReference type="EC" id="5.2.1.8"/>
    </reaction>
</comment>
<dbReference type="InterPro" id="IPR001179">
    <property type="entry name" value="PPIase_FKBP_dom"/>
</dbReference>
<comment type="similarity">
    <text evidence="1">Belongs to the universal ribosomal protein uS12 family.</text>
</comment>
<dbReference type="GO" id="GO:0006412">
    <property type="term" value="P:translation"/>
    <property type="evidence" value="ECO:0007669"/>
    <property type="project" value="InterPro"/>
</dbReference>
<dbReference type="GO" id="GO:0003755">
    <property type="term" value="F:peptidyl-prolyl cis-trans isomerase activity"/>
    <property type="evidence" value="ECO:0007669"/>
    <property type="project" value="UniProtKB-KW"/>
</dbReference>
<evidence type="ECO:0000256" key="1">
    <source>
        <dbReference type="ARBA" id="ARBA00005657"/>
    </source>
</evidence>
<name>A0A699K7A3_TANCI</name>
<dbReference type="GO" id="GO:0003735">
    <property type="term" value="F:structural constituent of ribosome"/>
    <property type="evidence" value="ECO:0007669"/>
    <property type="project" value="InterPro"/>
</dbReference>